<feature type="repeat" description="TPR" evidence="1">
    <location>
        <begin position="63"/>
        <end position="96"/>
    </location>
</feature>
<dbReference type="Proteomes" id="UP000291117">
    <property type="component" value="Unassembled WGS sequence"/>
</dbReference>
<accession>A0A4R0N971</accession>
<evidence type="ECO:0000256" key="1">
    <source>
        <dbReference type="PROSITE-ProRule" id="PRU00339"/>
    </source>
</evidence>
<dbReference type="Gene3D" id="2.30.30.40">
    <property type="entry name" value="SH3 Domains"/>
    <property type="match status" value="1"/>
</dbReference>
<evidence type="ECO:0000256" key="2">
    <source>
        <dbReference type="SAM" id="Phobius"/>
    </source>
</evidence>
<dbReference type="AlphaFoldDB" id="A0A4R0N971"/>
<protein>
    <submittedName>
        <fullName evidence="4">Tetratricopeptide repeat protein</fullName>
    </submittedName>
</protein>
<organism evidence="4 5">
    <name type="scientific">Pedobacter hiemivivus</name>
    <dbReference type="NCBI Taxonomy" id="2530454"/>
    <lineage>
        <taxon>Bacteria</taxon>
        <taxon>Pseudomonadati</taxon>
        <taxon>Bacteroidota</taxon>
        <taxon>Sphingobacteriia</taxon>
        <taxon>Sphingobacteriales</taxon>
        <taxon>Sphingobacteriaceae</taxon>
        <taxon>Pedobacter</taxon>
    </lineage>
</organism>
<dbReference type="SMART" id="SM00287">
    <property type="entry name" value="SH3b"/>
    <property type="match status" value="1"/>
</dbReference>
<gene>
    <name evidence="4" type="ORF">EZ444_16715</name>
</gene>
<keyword evidence="2" id="KW-0812">Transmembrane</keyword>
<feature type="transmembrane region" description="Helical" evidence="2">
    <location>
        <begin position="129"/>
        <end position="160"/>
    </location>
</feature>
<reference evidence="4 5" key="1">
    <citation type="submission" date="2019-02" db="EMBL/GenBank/DDBJ databases">
        <title>Pedobacter sp. RP-3-8 sp. nov., isolated from Arctic soil.</title>
        <authorList>
            <person name="Dahal R.H."/>
        </authorList>
    </citation>
    <scope>NUCLEOTIDE SEQUENCE [LARGE SCALE GENOMIC DNA]</scope>
    <source>
        <strain evidence="4 5">RP-3-8</strain>
    </source>
</reference>
<dbReference type="InterPro" id="IPR019734">
    <property type="entry name" value="TPR_rpt"/>
</dbReference>
<sequence>MGNLLKYSLYVWLLLLAIPFCVTAKEINAETFLQQGNEAYARNRFEDAAAAYKQVLDAGYESAPVYFNLGNAQYKLAEMPAAILNYEKALKLAPGDADIKLNLQLANLKITDRIEEIPEFFLSKWWKGFILFFSLSTLSVFTIVCFIAGFILLIAYLFLISVWPKKMAFYTGITVLSLGLIFRAMSSVQSDYLDGNPQGIVFSGAVDVKSGPDGQQKTLFVIHEGTKVSILERNNNWAKVVLANGNGGWIKLMDIKEI</sequence>
<evidence type="ECO:0000259" key="3">
    <source>
        <dbReference type="SMART" id="SM00287"/>
    </source>
</evidence>
<comment type="caution">
    <text evidence="4">The sequence shown here is derived from an EMBL/GenBank/DDBJ whole genome shotgun (WGS) entry which is preliminary data.</text>
</comment>
<dbReference type="SMART" id="SM00028">
    <property type="entry name" value="TPR"/>
    <property type="match status" value="2"/>
</dbReference>
<dbReference type="Pfam" id="PF08239">
    <property type="entry name" value="SH3_3"/>
    <property type="match status" value="1"/>
</dbReference>
<dbReference type="InterPro" id="IPR003646">
    <property type="entry name" value="SH3-like_bac-type"/>
</dbReference>
<keyword evidence="1" id="KW-0802">TPR repeat</keyword>
<dbReference type="SUPFAM" id="SSF48452">
    <property type="entry name" value="TPR-like"/>
    <property type="match status" value="1"/>
</dbReference>
<proteinExistence type="predicted"/>
<feature type="transmembrane region" description="Helical" evidence="2">
    <location>
        <begin position="167"/>
        <end position="185"/>
    </location>
</feature>
<evidence type="ECO:0000313" key="4">
    <source>
        <dbReference type="EMBL" id="TCC94784.1"/>
    </source>
</evidence>
<dbReference type="Pfam" id="PF13432">
    <property type="entry name" value="TPR_16"/>
    <property type="match status" value="1"/>
</dbReference>
<dbReference type="Gene3D" id="1.25.40.10">
    <property type="entry name" value="Tetratricopeptide repeat domain"/>
    <property type="match status" value="1"/>
</dbReference>
<dbReference type="OrthoDB" id="9776208at2"/>
<keyword evidence="5" id="KW-1185">Reference proteome</keyword>
<evidence type="ECO:0000313" key="5">
    <source>
        <dbReference type="Proteomes" id="UP000291117"/>
    </source>
</evidence>
<dbReference type="PROSITE" id="PS50293">
    <property type="entry name" value="TPR_REGION"/>
    <property type="match status" value="1"/>
</dbReference>
<dbReference type="InterPro" id="IPR011990">
    <property type="entry name" value="TPR-like_helical_dom_sf"/>
</dbReference>
<dbReference type="EMBL" id="SJSM01000011">
    <property type="protein sequence ID" value="TCC94784.1"/>
    <property type="molecule type" value="Genomic_DNA"/>
</dbReference>
<keyword evidence="2" id="KW-0472">Membrane</keyword>
<keyword evidence="2" id="KW-1133">Transmembrane helix</keyword>
<feature type="domain" description="SH3b" evidence="3">
    <location>
        <begin position="197"/>
        <end position="258"/>
    </location>
</feature>
<dbReference type="PROSITE" id="PS50005">
    <property type="entry name" value="TPR"/>
    <property type="match status" value="1"/>
</dbReference>
<name>A0A4R0N971_9SPHI</name>